<protein>
    <recommendedName>
        <fullName evidence="1">Reverse transcriptase domain-containing protein</fullName>
    </recommendedName>
</protein>
<keyword evidence="3" id="KW-1185">Reference proteome</keyword>
<dbReference type="CDD" id="cd01647">
    <property type="entry name" value="RT_LTR"/>
    <property type="match status" value="1"/>
</dbReference>
<accession>A0A8J6DEX4</accession>
<dbReference type="Gene3D" id="3.30.70.270">
    <property type="match status" value="1"/>
</dbReference>
<dbReference type="PANTHER" id="PTHR24559:SF444">
    <property type="entry name" value="REVERSE TRANSCRIPTASE DOMAIN-CONTAINING PROTEIN"/>
    <property type="match status" value="1"/>
</dbReference>
<proteinExistence type="predicted"/>
<dbReference type="Proteomes" id="UP000701853">
    <property type="component" value="Chromosome 1"/>
</dbReference>
<dbReference type="InterPro" id="IPR053134">
    <property type="entry name" value="RNA-dir_DNA_polymerase"/>
</dbReference>
<evidence type="ECO:0000313" key="2">
    <source>
        <dbReference type="EMBL" id="KAG8503243.1"/>
    </source>
</evidence>
<sequence>MSAQKCVRKGCKTYLAYVLDTKVSESKIELVLIVCDFSDVFPEELPGLPLIREVEFAIELVPGTALISIALYRMAPIELKELKVQLQELTDRGATVFSKINLRSGYYQLQVKDSDVPKTAFRMRYRHYEFLVMPFRLTDAPAIFMDLMNQIFRPYLDRFVVVFIDNILIYSRDESKHAEHLRIVLQTLRDNQLYAKFSKCEFWL</sequence>
<dbReference type="InterPro" id="IPR043128">
    <property type="entry name" value="Rev_trsase/Diguanyl_cyclase"/>
</dbReference>
<evidence type="ECO:0000313" key="3">
    <source>
        <dbReference type="Proteomes" id="UP000701853"/>
    </source>
</evidence>
<name>A0A8J6DEX4_9ROSI</name>
<dbReference type="EMBL" id="JAHUZN010000001">
    <property type="protein sequence ID" value="KAG8503243.1"/>
    <property type="molecule type" value="Genomic_DNA"/>
</dbReference>
<organism evidence="2 3">
    <name type="scientific">Gossypium anomalum</name>
    <dbReference type="NCBI Taxonomy" id="47600"/>
    <lineage>
        <taxon>Eukaryota</taxon>
        <taxon>Viridiplantae</taxon>
        <taxon>Streptophyta</taxon>
        <taxon>Embryophyta</taxon>
        <taxon>Tracheophyta</taxon>
        <taxon>Spermatophyta</taxon>
        <taxon>Magnoliopsida</taxon>
        <taxon>eudicotyledons</taxon>
        <taxon>Gunneridae</taxon>
        <taxon>Pentapetalae</taxon>
        <taxon>rosids</taxon>
        <taxon>malvids</taxon>
        <taxon>Malvales</taxon>
        <taxon>Malvaceae</taxon>
        <taxon>Malvoideae</taxon>
        <taxon>Gossypium</taxon>
    </lineage>
</organism>
<comment type="caution">
    <text evidence="2">The sequence shown here is derived from an EMBL/GenBank/DDBJ whole genome shotgun (WGS) entry which is preliminary data.</text>
</comment>
<dbReference type="InterPro" id="IPR043502">
    <property type="entry name" value="DNA/RNA_pol_sf"/>
</dbReference>
<dbReference type="Gene3D" id="3.10.10.10">
    <property type="entry name" value="HIV Type 1 Reverse Transcriptase, subunit A, domain 1"/>
    <property type="match status" value="1"/>
</dbReference>
<dbReference type="InterPro" id="IPR000477">
    <property type="entry name" value="RT_dom"/>
</dbReference>
<dbReference type="Pfam" id="PF00078">
    <property type="entry name" value="RVT_1"/>
    <property type="match status" value="1"/>
</dbReference>
<reference evidence="2 3" key="1">
    <citation type="journal article" date="2021" name="bioRxiv">
        <title>The Gossypium anomalum genome as a resource for cotton improvement and evolutionary analysis of hybrid incompatibility.</title>
        <authorList>
            <person name="Grover C.E."/>
            <person name="Yuan D."/>
            <person name="Arick M.A."/>
            <person name="Miller E.R."/>
            <person name="Hu G."/>
            <person name="Peterson D.G."/>
            <person name="Wendel J.F."/>
            <person name="Udall J.A."/>
        </authorList>
    </citation>
    <scope>NUCLEOTIDE SEQUENCE [LARGE SCALE GENOMIC DNA]</scope>
    <source>
        <strain evidence="2">JFW-Udall</strain>
        <tissue evidence="2">Leaf</tissue>
    </source>
</reference>
<gene>
    <name evidence="2" type="ORF">CXB51_001187</name>
</gene>
<dbReference type="OrthoDB" id="1701144at2759"/>
<feature type="domain" description="Reverse transcriptase" evidence="1">
    <location>
        <begin position="35"/>
        <end position="203"/>
    </location>
</feature>
<dbReference type="SUPFAM" id="SSF56672">
    <property type="entry name" value="DNA/RNA polymerases"/>
    <property type="match status" value="1"/>
</dbReference>
<dbReference type="PANTHER" id="PTHR24559">
    <property type="entry name" value="TRANSPOSON TY3-I GAG-POL POLYPROTEIN"/>
    <property type="match status" value="1"/>
</dbReference>
<dbReference type="AlphaFoldDB" id="A0A8J6DEX4"/>
<evidence type="ECO:0000259" key="1">
    <source>
        <dbReference type="Pfam" id="PF00078"/>
    </source>
</evidence>